<feature type="compositionally biased region" description="Low complexity" evidence="1">
    <location>
        <begin position="63"/>
        <end position="76"/>
    </location>
</feature>
<reference evidence="2 3" key="1">
    <citation type="journal article" date="2013" name="PLoS Genet.">
        <title>The genome and development-dependent transcriptomes of Pyronema confluens: a window into fungal evolution.</title>
        <authorList>
            <person name="Traeger S."/>
            <person name="Altegoer F."/>
            <person name="Freitag M."/>
            <person name="Gabaldon T."/>
            <person name="Kempken F."/>
            <person name="Kumar A."/>
            <person name="Marcet-Houben M."/>
            <person name="Poggeler S."/>
            <person name="Stajich J.E."/>
            <person name="Nowrousian M."/>
        </authorList>
    </citation>
    <scope>NUCLEOTIDE SEQUENCE [LARGE SCALE GENOMIC DNA]</scope>
    <source>
        <strain evidence="3">CBS 100304</strain>
        <tissue evidence="2">Vegetative mycelium</tissue>
    </source>
</reference>
<feature type="compositionally biased region" description="Basic and acidic residues" evidence="1">
    <location>
        <begin position="78"/>
        <end position="96"/>
    </location>
</feature>
<feature type="region of interest" description="Disordered" evidence="1">
    <location>
        <begin position="261"/>
        <end position="292"/>
    </location>
</feature>
<protein>
    <submittedName>
        <fullName evidence="2">Uncharacterized protein</fullName>
    </submittedName>
</protein>
<name>U4LCF3_PYROM</name>
<dbReference type="EMBL" id="HF935675">
    <property type="protein sequence ID" value="CCX12098.1"/>
    <property type="molecule type" value="Genomic_DNA"/>
</dbReference>
<accession>U4LCF3</accession>
<feature type="region of interest" description="Disordered" evidence="1">
    <location>
        <begin position="146"/>
        <end position="166"/>
    </location>
</feature>
<organism evidence="2 3">
    <name type="scientific">Pyronema omphalodes (strain CBS 100304)</name>
    <name type="common">Pyronema confluens</name>
    <dbReference type="NCBI Taxonomy" id="1076935"/>
    <lineage>
        <taxon>Eukaryota</taxon>
        <taxon>Fungi</taxon>
        <taxon>Dikarya</taxon>
        <taxon>Ascomycota</taxon>
        <taxon>Pezizomycotina</taxon>
        <taxon>Pezizomycetes</taxon>
        <taxon>Pezizales</taxon>
        <taxon>Pyronemataceae</taxon>
        <taxon>Pyronema</taxon>
    </lineage>
</organism>
<feature type="region of interest" description="Disordered" evidence="1">
    <location>
        <begin position="1"/>
        <end position="126"/>
    </location>
</feature>
<evidence type="ECO:0000256" key="1">
    <source>
        <dbReference type="SAM" id="MobiDB-lite"/>
    </source>
</evidence>
<dbReference type="AlphaFoldDB" id="U4LCF3"/>
<dbReference type="Proteomes" id="UP000018144">
    <property type="component" value="Unassembled WGS sequence"/>
</dbReference>
<proteinExistence type="predicted"/>
<feature type="compositionally biased region" description="Polar residues" evidence="1">
    <location>
        <begin position="151"/>
        <end position="166"/>
    </location>
</feature>
<sequence length="313" mass="33269">MYTSGLHLPKTTPVRVTRSSYRALGPPLRPSSVVVTPVKHHPFGTPYEDYEEDEKPQHKPKPARAAPRTRASAIISSEDDHKKEIATAKSRVDKRAASMTLVKRSRKVSPTTSSPKTKAGNKKASSNAILTRSAAVTKPASKAMVAAPKASANTTKPITPPQTRKITRSASLSTIAQKALGEISAASRVRLGELKLSKTSGPVQTRSASVIKSTPVAAPVPRAVKASSKTGSRTAASVASNMITRSTNLAASKVTKVKKPALSSDKRLEKPGKSSKITAVSAKGPVSGRTRSQTVTRMYDAPATRYKLRMDLC</sequence>
<gene>
    <name evidence="2" type="ORF">PCON_11692</name>
</gene>
<evidence type="ECO:0000313" key="3">
    <source>
        <dbReference type="Proteomes" id="UP000018144"/>
    </source>
</evidence>
<keyword evidence="3" id="KW-1185">Reference proteome</keyword>
<evidence type="ECO:0000313" key="2">
    <source>
        <dbReference type="EMBL" id="CCX12098.1"/>
    </source>
</evidence>